<accession>A0A5J9UP03</accession>
<evidence type="ECO:0000313" key="3">
    <source>
        <dbReference type="EMBL" id="TVU24880.1"/>
    </source>
</evidence>
<dbReference type="Proteomes" id="UP000324897">
    <property type="component" value="Chromosome 2"/>
</dbReference>
<keyword evidence="1" id="KW-0808">Transferase</keyword>
<feature type="non-terminal residue" evidence="3">
    <location>
        <position position="1"/>
    </location>
</feature>
<dbReference type="Pfam" id="PF02458">
    <property type="entry name" value="Transferase"/>
    <property type="match status" value="1"/>
</dbReference>
<sequence length="459" mass="49962">MVSVLEQRHVSPAPAPAAEQPRVLPLTFFDLVFWGFPPVQRLFLFDNVDVDVPGFLLGELPALKESLSAALHHWYPLAGKLVGGTADGDAAPELVFTDGDSSVRLTVAASGDDFRELAGDDPRDVARLRPLLPPLPGDGGVLAVQVTVFPRAGICIGTTLHHAIADGNSHVRFVKAWAAIHRRRSASDDEDLPLLDRTVVRDDDGQLLQALIRDHRTLGDWDLSSSRHPDGVVLGTFRFPKKLLDRLERHVESETSVRHHERLDFPWTLSCAVTWVGILHARSTTTTAAAANNNSSATAYFGYVSGCKPRMRPPIPANYFGNCIGLGCVEVQRSGLTVATASAAIERVSEELAGEQGYRMLRDARGWVRRVREYAAERAVTVAGSPKLGVYAVEFGAPWGRPRKVEMPSVERTGALSIAEGGRDGDGGMEIGLALPRPEMDKFQAFYRHLCASVGFVPE</sequence>
<dbReference type="OrthoDB" id="1862401at2759"/>
<name>A0A5J9UP03_9POAL</name>
<dbReference type="InterPro" id="IPR051504">
    <property type="entry name" value="Plant_metabolite_acyltrans"/>
</dbReference>
<gene>
    <name evidence="3" type="ORF">EJB05_27344</name>
</gene>
<reference evidence="3 4" key="1">
    <citation type="journal article" date="2019" name="Sci. Rep.">
        <title>A high-quality genome of Eragrostis curvula grass provides insights into Poaceae evolution and supports new strategies to enhance forage quality.</title>
        <authorList>
            <person name="Carballo J."/>
            <person name="Santos B.A.C.M."/>
            <person name="Zappacosta D."/>
            <person name="Garbus I."/>
            <person name="Selva J.P."/>
            <person name="Gallo C.A."/>
            <person name="Diaz A."/>
            <person name="Albertini E."/>
            <person name="Caccamo M."/>
            <person name="Echenique V."/>
        </authorList>
    </citation>
    <scope>NUCLEOTIDE SEQUENCE [LARGE SCALE GENOMIC DNA]</scope>
    <source>
        <strain evidence="4">cv. Victoria</strain>
        <tissue evidence="3">Leaf</tissue>
    </source>
</reference>
<dbReference type="PANTHER" id="PTHR31625">
    <property type="match status" value="1"/>
</dbReference>
<keyword evidence="4" id="KW-1185">Reference proteome</keyword>
<evidence type="ECO:0000256" key="1">
    <source>
        <dbReference type="ARBA" id="ARBA00022679"/>
    </source>
</evidence>
<dbReference type="InterPro" id="IPR023213">
    <property type="entry name" value="CAT-like_dom_sf"/>
</dbReference>
<organism evidence="3 4">
    <name type="scientific">Eragrostis curvula</name>
    <name type="common">weeping love grass</name>
    <dbReference type="NCBI Taxonomy" id="38414"/>
    <lineage>
        <taxon>Eukaryota</taxon>
        <taxon>Viridiplantae</taxon>
        <taxon>Streptophyta</taxon>
        <taxon>Embryophyta</taxon>
        <taxon>Tracheophyta</taxon>
        <taxon>Spermatophyta</taxon>
        <taxon>Magnoliopsida</taxon>
        <taxon>Liliopsida</taxon>
        <taxon>Poales</taxon>
        <taxon>Poaceae</taxon>
        <taxon>PACMAD clade</taxon>
        <taxon>Chloridoideae</taxon>
        <taxon>Eragrostideae</taxon>
        <taxon>Eragrostidinae</taxon>
        <taxon>Eragrostis</taxon>
    </lineage>
</organism>
<dbReference type="AlphaFoldDB" id="A0A5J9UP03"/>
<evidence type="ECO:0000313" key="4">
    <source>
        <dbReference type="Proteomes" id="UP000324897"/>
    </source>
</evidence>
<keyword evidence="2" id="KW-0012">Acyltransferase</keyword>
<dbReference type="GO" id="GO:0016747">
    <property type="term" value="F:acyltransferase activity, transferring groups other than amino-acyl groups"/>
    <property type="evidence" value="ECO:0007669"/>
    <property type="project" value="UniProtKB-ARBA"/>
</dbReference>
<comment type="caution">
    <text evidence="3">The sequence shown here is derived from an EMBL/GenBank/DDBJ whole genome shotgun (WGS) entry which is preliminary data.</text>
</comment>
<dbReference type="EMBL" id="RWGY01000013">
    <property type="protein sequence ID" value="TVU24880.1"/>
    <property type="molecule type" value="Genomic_DNA"/>
</dbReference>
<protein>
    <submittedName>
        <fullName evidence="3">Uncharacterized protein</fullName>
    </submittedName>
</protein>
<dbReference type="Gramene" id="TVU24880">
    <property type="protein sequence ID" value="TVU24880"/>
    <property type="gene ID" value="EJB05_27344"/>
</dbReference>
<dbReference type="Gene3D" id="3.30.559.10">
    <property type="entry name" value="Chloramphenicol acetyltransferase-like domain"/>
    <property type="match status" value="2"/>
</dbReference>
<evidence type="ECO:0000256" key="2">
    <source>
        <dbReference type="ARBA" id="ARBA00023315"/>
    </source>
</evidence>
<proteinExistence type="predicted"/>